<dbReference type="SMART" id="SM00881">
    <property type="entry name" value="CoA_binding"/>
    <property type="match status" value="1"/>
</dbReference>
<dbReference type="AlphaFoldDB" id="A0AAJ0B3D1"/>
<evidence type="ECO:0000259" key="1">
    <source>
        <dbReference type="SMART" id="SM00881"/>
    </source>
</evidence>
<feature type="domain" description="CoA-binding" evidence="1">
    <location>
        <begin position="11"/>
        <end position="108"/>
    </location>
</feature>
<dbReference type="Gene3D" id="3.40.50.720">
    <property type="entry name" value="NAD(P)-binding Rossmann-like Domain"/>
    <property type="match status" value="1"/>
</dbReference>
<dbReference type="EMBL" id="MU839844">
    <property type="protein sequence ID" value="KAK1750901.1"/>
    <property type="molecule type" value="Genomic_DNA"/>
</dbReference>
<organism evidence="2 3">
    <name type="scientific">Echria macrotheca</name>
    <dbReference type="NCBI Taxonomy" id="438768"/>
    <lineage>
        <taxon>Eukaryota</taxon>
        <taxon>Fungi</taxon>
        <taxon>Dikarya</taxon>
        <taxon>Ascomycota</taxon>
        <taxon>Pezizomycotina</taxon>
        <taxon>Sordariomycetes</taxon>
        <taxon>Sordariomycetidae</taxon>
        <taxon>Sordariales</taxon>
        <taxon>Schizotheciaceae</taxon>
        <taxon>Echria</taxon>
    </lineage>
</organism>
<evidence type="ECO:0000313" key="3">
    <source>
        <dbReference type="Proteomes" id="UP001239445"/>
    </source>
</evidence>
<protein>
    <submittedName>
        <fullName evidence="2">CoA binding domain-containing protein</fullName>
    </submittedName>
</protein>
<gene>
    <name evidence="2" type="ORF">QBC47DRAFT_308702</name>
</gene>
<dbReference type="PANTHER" id="PTHR33303">
    <property type="entry name" value="CYTOPLASMIC PROTEIN-RELATED"/>
    <property type="match status" value="1"/>
</dbReference>
<evidence type="ECO:0000313" key="2">
    <source>
        <dbReference type="EMBL" id="KAK1750901.1"/>
    </source>
</evidence>
<sequence>MAATDATLRAFFQSPNFAVVGASNDTHKYGYKVFKWYLDHSLPVTPINPSSKTIKAGKTEHDAVTSLSELPSPAETGVSIITPPSVTRKVLAEAAQLGVPAVFLQPGTYDDEVLAFARENFKAAVGGTDGGWGGEGWCVLVDGERGMRAAGKL</sequence>
<accession>A0AAJ0B3D1</accession>
<dbReference type="InterPro" id="IPR003781">
    <property type="entry name" value="CoA-bd"/>
</dbReference>
<comment type="caution">
    <text evidence="2">The sequence shown here is derived from an EMBL/GenBank/DDBJ whole genome shotgun (WGS) entry which is preliminary data.</text>
</comment>
<proteinExistence type="predicted"/>
<keyword evidence="3" id="KW-1185">Reference proteome</keyword>
<dbReference type="Pfam" id="PF13380">
    <property type="entry name" value="CoA_binding_2"/>
    <property type="match status" value="1"/>
</dbReference>
<dbReference type="Proteomes" id="UP001239445">
    <property type="component" value="Unassembled WGS sequence"/>
</dbReference>
<name>A0AAJ0B3D1_9PEZI</name>
<dbReference type="PANTHER" id="PTHR33303:SF2">
    <property type="entry name" value="COA-BINDING DOMAIN-CONTAINING PROTEIN"/>
    <property type="match status" value="1"/>
</dbReference>
<dbReference type="SUPFAM" id="SSF51735">
    <property type="entry name" value="NAD(P)-binding Rossmann-fold domains"/>
    <property type="match status" value="1"/>
</dbReference>
<reference evidence="2" key="1">
    <citation type="submission" date="2023-06" db="EMBL/GenBank/DDBJ databases">
        <title>Genome-scale phylogeny and comparative genomics of the fungal order Sordariales.</title>
        <authorList>
            <consortium name="Lawrence Berkeley National Laboratory"/>
            <person name="Hensen N."/>
            <person name="Bonometti L."/>
            <person name="Westerberg I."/>
            <person name="Brannstrom I.O."/>
            <person name="Guillou S."/>
            <person name="Cros-Aarteil S."/>
            <person name="Calhoun S."/>
            <person name="Haridas S."/>
            <person name="Kuo A."/>
            <person name="Mondo S."/>
            <person name="Pangilinan J."/>
            <person name="Riley R."/>
            <person name="Labutti K."/>
            <person name="Andreopoulos B."/>
            <person name="Lipzen A."/>
            <person name="Chen C."/>
            <person name="Yanf M."/>
            <person name="Daum C."/>
            <person name="Ng V."/>
            <person name="Clum A."/>
            <person name="Steindorff A."/>
            <person name="Ohm R."/>
            <person name="Martin F."/>
            <person name="Silar P."/>
            <person name="Natvig D."/>
            <person name="Lalanne C."/>
            <person name="Gautier V."/>
            <person name="Ament-Velasquez S.L."/>
            <person name="Kruys A."/>
            <person name="Hutchinson M.I."/>
            <person name="Powell A.J."/>
            <person name="Barry K."/>
            <person name="Miller A.N."/>
            <person name="Grigoriev I.V."/>
            <person name="Debuchy R."/>
            <person name="Gladieux P."/>
            <person name="Thoren M.H."/>
            <person name="Johannesson H."/>
        </authorList>
    </citation>
    <scope>NUCLEOTIDE SEQUENCE</scope>
    <source>
        <strain evidence="2">PSN4</strain>
    </source>
</reference>
<dbReference type="InterPro" id="IPR036291">
    <property type="entry name" value="NAD(P)-bd_dom_sf"/>
</dbReference>